<gene>
    <name evidence="1" type="ORF">M0R45_002341</name>
</gene>
<dbReference type="PANTHER" id="PTHR15000:SF1">
    <property type="entry name" value="ERYTHROID DIFFERENTIATION-RELATED FACTOR 1"/>
    <property type="match status" value="1"/>
</dbReference>
<evidence type="ECO:0000313" key="1">
    <source>
        <dbReference type="EMBL" id="KAK9900941.1"/>
    </source>
</evidence>
<proteinExistence type="predicted"/>
<comment type="caution">
    <text evidence="1">The sequence shown here is derived from an EMBL/GenBank/DDBJ whole genome shotgun (WGS) entry which is preliminary data.</text>
</comment>
<accession>A0AAW1VCY9</accession>
<dbReference type="EMBL" id="JBEDUW010000348">
    <property type="protein sequence ID" value="KAK9900941.1"/>
    <property type="molecule type" value="Genomic_DNA"/>
</dbReference>
<keyword evidence="2" id="KW-1185">Reference proteome</keyword>
<sequence length="151" mass="16993">MHPWQRGTGKRPWVFYGPKTHPTMYLTILIERSALSLKVSSPLHSNVMLESAVSCLLEGRYVFSKTDSDSLRSADSEVHAKFWNQLQMVLKKMLAVALSAGANKFPVSQTRQLQAISNRSGDAEKLRELYKISLKCPELSQLGAMHTLWTS</sequence>
<name>A0AAW1VCY9_RUBAR</name>
<dbReference type="Proteomes" id="UP001457282">
    <property type="component" value="Unassembled WGS sequence"/>
</dbReference>
<reference evidence="1 2" key="1">
    <citation type="journal article" date="2023" name="G3 (Bethesda)">
        <title>A chromosome-length genome assembly and annotation of blackberry (Rubus argutus, cv. 'Hillquist').</title>
        <authorList>
            <person name="Bruna T."/>
            <person name="Aryal R."/>
            <person name="Dudchenko O."/>
            <person name="Sargent D.J."/>
            <person name="Mead D."/>
            <person name="Buti M."/>
            <person name="Cavallini A."/>
            <person name="Hytonen T."/>
            <person name="Andres J."/>
            <person name="Pham M."/>
            <person name="Weisz D."/>
            <person name="Mascagni F."/>
            <person name="Usai G."/>
            <person name="Natali L."/>
            <person name="Bassil N."/>
            <person name="Fernandez G.E."/>
            <person name="Lomsadze A."/>
            <person name="Armour M."/>
            <person name="Olukolu B."/>
            <person name="Poorten T."/>
            <person name="Britton C."/>
            <person name="Davik J."/>
            <person name="Ashrafi H."/>
            <person name="Aiden E.L."/>
            <person name="Borodovsky M."/>
            <person name="Worthington M."/>
        </authorList>
    </citation>
    <scope>NUCLEOTIDE SEQUENCE [LARGE SCALE GENOMIC DNA]</scope>
    <source>
        <strain evidence="1">PI 553951</strain>
    </source>
</reference>
<protein>
    <submittedName>
        <fullName evidence="1">Uncharacterized protein</fullName>
    </submittedName>
</protein>
<dbReference type="PANTHER" id="PTHR15000">
    <property type="entry name" value="ERYTHROID DIFFERENTIATION-RELATED FACTOR 1"/>
    <property type="match status" value="1"/>
</dbReference>
<dbReference type="AlphaFoldDB" id="A0AAW1VCY9"/>
<organism evidence="1 2">
    <name type="scientific">Rubus argutus</name>
    <name type="common">Southern blackberry</name>
    <dbReference type="NCBI Taxonomy" id="59490"/>
    <lineage>
        <taxon>Eukaryota</taxon>
        <taxon>Viridiplantae</taxon>
        <taxon>Streptophyta</taxon>
        <taxon>Embryophyta</taxon>
        <taxon>Tracheophyta</taxon>
        <taxon>Spermatophyta</taxon>
        <taxon>Magnoliopsida</taxon>
        <taxon>eudicotyledons</taxon>
        <taxon>Gunneridae</taxon>
        <taxon>Pentapetalae</taxon>
        <taxon>rosids</taxon>
        <taxon>fabids</taxon>
        <taxon>Rosales</taxon>
        <taxon>Rosaceae</taxon>
        <taxon>Rosoideae</taxon>
        <taxon>Rosoideae incertae sedis</taxon>
        <taxon>Rubus</taxon>
    </lineage>
</organism>
<dbReference type="GO" id="GO:0045893">
    <property type="term" value="P:positive regulation of DNA-templated transcription"/>
    <property type="evidence" value="ECO:0007669"/>
    <property type="project" value="TreeGrafter"/>
</dbReference>
<evidence type="ECO:0000313" key="2">
    <source>
        <dbReference type="Proteomes" id="UP001457282"/>
    </source>
</evidence>